<proteinExistence type="predicted"/>
<evidence type="ECO:0000313" key="1">
    <source>
        <dbReference type="EMBL" id="MBX09634.1"/>
    </source>
</evidence>
<dbReference type="EMBL" id="GGEC01029150">
    <property type="protein sequence ID" value="MBX09634.1"/>
    <property type="molecule type" value="Transcribed_RNA"/>
</dbReference>
<accession>A0A2P2KV65</accession>
<name>A0A2P2KV65_RHIMU</name>
<protein>
    <submittedName>
        <fullName evidence="1">Uncharacterized protein</fullName>
    </submittedName>
</protein>
<reference evidence="1" key="1">
    <citation type="submission" date="2018-02" db="EMBL/GenBank/DDBJ databases">
        <title>Rhizophora mucronata_Transcriptome.</title>
        <authorList>
            <person name="Meera S.P."/>
            <person name="Sreeshan A."/>
            <person name="Augustine A."/>
        </authorList>
    </citation>
    <scope>NUCLEOTIDE SEQUENCE</scope>
    <source>
        <tissue evidence="1">Leaf</tissue>
    </source>
</reference>
<sequence length="11" mass="1331">MFDTYKQVSVI</sequence>
<organism evidence="1">
    <name type="scientific">Rhizophora mucronata</name>
    <name type="common">Asiatic mangrove</name>
    <dbReference type="NCBI Taxonomy" id="61149"/>
    <lineage>
        <taxon>Eukaryota</taxon>
        <taxon>Viridiplantae</taxon>
        <taxon>Streptophyta</taxon>
        <taxon>Embryophyta</taxon>
        <taxon>Tracheophyta</taxon>
        <taxon>Spermatophyta</taxon>
        <taxon>Magnoliopsida</taxon>
        <taxon>eudicotyledons</taxon>
        <taxon>Gunneridae</taxon>
        <taxon>Pentapetalae</taxon>
        <taxon>rosids</taxon>
        <taxon>fabids</taxon>
        <taxon>Malpighiales</taxon>
        <taxon>Rhizophoraceae</taxon>
        <taxon>Rhizophora</taxon>
    </lineage>
</organism>